<dbReference type="PANTHER" id="PTHR45977">
    <property type="entry name" value="TARGET OF ERK KINASE MPK-1"/>
    <property type="match status" value="1"/>
</dbReference>
<dbReference type="PROSITE" id="PS50089">
    <property type="entry name" value="ZF_RING_2"/>
    <property type="match status" value="1"/>
</dbReference>
<dbReference type="GO" id="GO:0006511">
    <property type="term" value="P:ubiquitin-dependent protein catabolic process"/>
    <property type="evidence" value="ECO:0007669"/>
    <property type="project" value="TreeGrafter"/>
</dbReference>
<reference evidence="15" key="1">
    <citation type="submission" date="2023-10" db="EMBL/GenBank/DDBJ databases">
        <title>Chromosome-level genome of the transformable northern wattle, Acacia crassicarpa.</title>
        <authorList>
            <person name="Massaro I."/>
            <person name="Sinha N.R."/>
            <person name="Poethig S."/>
            <person name="Leichty A.R."/>
        </authorList>
    </citation>
    <scope>NUCLEOTIDE SEQUENCE</scope>
    <source>
        <strain evidence="15">Acra3RX</strain>
        <tissue evidence="15">Leaf</tissue>
    </source>
</reference>
<keyword evidence="16" id="KW-1185">Reference proteome</keyword>
<dbReference type="PANTHER" id="PTHR45977:SF19">
    <property type="entry name" value="RING-TYPE DOMAIN-CONTAINING PROTEIN"/>
    <property type="match status" value="1"/>
</dbReference>
<evidence type="ECO:0000256" key="9">
    <source>
        <dbReference type="ARBA" id="ARBA00022833"/>
    </source>
</evidence>
<keyword evidence="5 13" id="KW-0812">Transmembrane</keyword>
<evidence type="ECO:0000256" key="5">
    <source>
        <dbReference type="ARBA" id="ARBA00022692"/>
    </source>
</evidence>
<name>A0AAE1N458_9FABA</name>
<keyword evidence="8" id="KW-0833">Ubl conjugation pathway</keyword>
<dbReference type="AlphaFoldDB" id="A0AAE1N458"/>
<dbReference type="GO" id="GO:0061630">
    <property type="term" value="F:ubiquitin protein ligase activity"/>
    <property type="evidence" value="ECO:0007669"/>
    <property type="project" value="UniProtKB-EC"/>
</dbReference>
<keyword evidence="6" id="KW-0479">Metal-binding</keyword>
<dbReference type="GO" id="GO:0016567">
    <property type="term" value="P:protein ubiquitination"/>
    <property type="evidence" value="ECO:0007669"/>
    <property type="project" value="TreeGrafter"/>
</dbReference>
<dbReference type="GO" id="GO:0008270">
    <property type="term" value="F:zinc ion binding"/>
    <property type="evidence" value="ECO:0007669"/>
    <property type="project" value="UniProtKB-KW"/>
</dbReference>
<keyword evidence="7 12" id="KW-0863">Zinc-finger</keyword>
<keyword evidence="10 13" id="KW-1133">Transmembrane helix</keyword>
<dbReference type="InterPro" id="IPR013083">
    <property type="entry name" value="Znf_RING/FYVE/PHD"/>
</dbReference>
<comment type="caution">
    <text evidence="15">The sequence shown here is derived from an EMBL/GenBank/DDBJ whole genome shotgun (WGS) entry which is preliminary data.</text>
</comment>
<protein>
    <recommendedName>
        <fullName evidence="3">RING-type E3 ubiquitin transferase</fullName>
        <ecNumber evidence="3">2.3.2.27</ecNumber>
    </recommendedName>
</protein>
<dbReference type="Proteomes" id="UP001293593">
    <property type="component" value="Unassembled WGS sequence"/>
</dbReference>
<dbReference type="SUPFAM" id="SSF57850">
    <property type="entry name" value="RING/U-box"/>
    <property type="match status" value="1"/>
</dbReference>
<keyword evidence="9" id="KW-0862">Zinc</keyword>
<evidence type="ECO:0000256" key="12">
    <source>
        <dbReference type="PROSITE-ProRule" id="PRU00175"/>
    </source>
</evidence>
<evidence type="ECO:0000256" key="13">
    <source>
        <dbReference type="SAM" id="Phobius"/>
    </source>
</evidence>
<feature type="transmembrane region" description="Helical" evidence="13">
    <location>
        <begin position="162"/>
        <end position="180"/>
    </location>
</feature>
<sequence>MEQEPLLPSEDIRRTRGSIPMLRASTLRATFTLPLTRYTTRLIAAEHHRIFLGDCTENPSEDDDDRPLEDSSCAYSRPILVLDLVWNLAFVLVTAGVLLSTLSEHPSTPLRLWLCGYAFECILHMGFVCFEYWRRTRDFYGAELGLSFSQSWNSNVKKLESLNTLVSSIWWVLGFYWIVVGGQQLLQDCPRIYWLTVVFLAFDVFFIIFCIGMVCIVFFALFFFIPIVALAYAMRIREGASEDDIRSLPKYKFGQSNSLVMVEDSNKQGSQARKCASNSNLVSELYLNPDDSECCICISPYVEGAELYRLPCTHHFHCGCISRWLRTKATCPLCKFNILRSDTLV</sequence>
<feature type="domain" description="RING-type" evidence="14">
    <location>
        <begin position="294"/>
        <end position="335"/>
    </location>
</feature>
<dbReference type="InterPro" id="IPR001841">
    <property type="entry name" value="Znf_RING"/>
</dbReference>
<dbReference type="GO" id="GO:0000325">
    <property type="term" value="C:plant-type vacuole"/>
    <property type="evidence" value="ECO:0007669"/>
    <property type="project" value="TreeGrafter"/>
</dbReference>
<dbReference type="SMART" id="SM00184">
    <property type="entry name" value="RING"/>
    <property type="match status" value="1"/>
</dbReference>
<evidence type="ECO:0000256" key="4">
    <source>
        <dbReference type="ARBA" id="ARBA00022679"/>
    </source>
</evidence>
<feature type="transmembrane region" description="Helical" evidence="13">
    <location>
        <begin position="192"/>
        <end position="225"/>
    </location>
</feature>
<evidence type="ECO:0000313" key="16">
    <source>
        <dbReference type="Proteomes" id="UP001293593"/>
    </source>
</evidence>
<evidence type="ECO:0000256" key="2">
    <source>
        <dbReference type="ARBA" id="ARBA00004141"/>
    </source>
</evidence>
<gene>
    <name evidence="15" type="ORF">QN277_013443</name>
</gene>
<organism evidence="15 16">
    <name type="scientific">Acacia crassicarpa</name>
    <name type="common">northern wattle</name>
    <dbReference type="NCBI Taxonomy" id="499986"/>
    <lineage>
        <taxon>Eukaryota</taxon>
        <taxon>Viridiplantae</taxon>
        <taxon>Streptophyta</taxon>
        <taxon>Embryophyta</taxon>
        <taxon>Tracheophyta</taxon>
        <taxon>Spermatophyta</taxon>
        <taxon>Magnoliopsida</taxon>
        <taxon>eudicotyledons</taxon>
        <taxon>Gunneridae</taxon>
        <taxon>Pentapetalae</taxon>
        <taxon>rosids</taxon>
        <taxon>fabids</taxon>
        <taxon>Fabales</taxon>
        <taxon>Fabaceae</taxon>
        <taxon>Caesalpinioideae</taxon>
        <taxon>mimosoid clade</taxon>
        <taxon>Acacieae</taxon>
        <taxon>Acacia</taxon>
    </lineage>
</organism>
<evidence type="ECO:0000256" key="8">
    <source>
        <dbReference type="ARBA" id="ARBA00022786"/>
    </source>
</evidence>
<evidence type="ECO:0000256" key="3">
    <source>
        <dbReference type="ARBA" id="ARBA00012483"/>
    </source>
</evidence>
<dbReference type="Gene3D" id="3.30.40.10">
    <property type="entry name" value="Zinc/RING finger domain, C3HC4 (zinc finger)"/>
    <property type="match status" value="1"/>
</dbReference>
<evidence type="ECO:0000256" key="7">
    <source>
        <dbReference type="ARBA" id="ARBA00022771"/>
    </source>
</evidence>
<evidence type="ECO:0000256" key="10">
    <source>
        <dbReference type="ARBA" id="ARBA00022989"/>
    </source>
</evidence>
<dbReference type="EC" id="2.3.2.27" evidence="3"/>
<evidence type="ECO:0000256" key="6">
    <source>
        <dbReference type="ARBA" id="ARBA00022723"/>
    </source>
</evidence>
<keyword evidence="4" id="KW-0808">Transferase</keyword>
<proteinExistence type="predicted"/>
<accession>A0AAE1N458</accession>
<comment type="subcellular location">
    <subcellularLocation>
        <location evidence="2">Membrane</location>
        <topology evidence="2">Multi-pass membrane protein</topology>
    </subcellularLocation>
</comment>
<evidence type="ECO:0000256" key="11">
    <source>
        <dbReference type="ARBA" id="ARBA00023136"/>
    </source>
</evidence>
<feature type="transmembrane region" description="Helical" evidence="13">
    <location>
        <begin position="79"/>
        <end position="99"/>
    </location>
</feature>
<comment type="catalytic activity">
    <reaction evidence="1">
        <text>S-ubiquitinyl-[E2 ubiquitin-conjugating enzyme]-L-cysteine + [acceptor protein]-L-lysine = [E2 ubiquitin-conjugating enzyme]-L-cysteine + N(6)-ubiquitinyl-[acceptor protein]-L-lysine.</text>
        <dbReference type="EC" id="2.3.2.27"/>
    </reaction>
</comment>
<keyword evidence="11 13" id="KW-0472">Membrane</keyword>
<dbReference type="Pfam" id="PF13639">
    <property type="entry name" value="zf-RING_2"/>
    <property type="match status" value="1"/>
</dbReference>
<dbReference type="GO" id="GO:0016020">
    <property type="term" value="C:membrane"/>
    <property type="evidence" value="ECO:0007669"/>
    <property type="project" value="UniProtKB-SubCell"/>
</dbReference>
<evidence type="ECO:0000259" key="14">
    <source>
        <dbReference type="PROSITE" id="PS50089"/>
    </source>
</evidence>
<feature type="transmembrane region" description="Helical" evidence="13">
    <location>
        <begin position="111"/>
        <end position="130"/>
    </location>
</feature>
<dbReference type="EMBL" id="JAWXYG010000002">
    <property type="protein sequence ID" value="KAK4282016.1"/>
    <property type="molecule type" value="Genomic_DNA"/>
</dbReference>
<evidence type="ECO:0000313" key="15">
    <source>
        <dbReference type="EMBL" id="KAK4282016.1"/>
    </source>
</evidence>
<evidence type="ECO:0000256" key="1">
    <source>
        <dbReference type="ARBA" id="ARBA00000900"/>
    </source>
</evidence>